<proteinExistence type="predicted"/>
<keyword evidence="1" id="KW-1133">Transmembrane helix</keyword>
<protein>
    <submittedName>
        <fullName evidence="2">Uncharacterized protein</fullName>
    </submittedName>
</protein>
<name>A0A2M7APD7_UNCKA</name>
<organism evidence="2 3">
    <name type="scientific">candidate division WWE3 bacterium CG06_land_8_20_14_3_00_42_16</name>
    <dbReference type="NCBI Taxonomy" id="1975083"/>
    <lineage>
        <taxon>Bacteria</taxon>
        <taxon>Katanobacteria</taxon>
    </lineage>
</organism>
<reference evidence="3" key="1">
    <citation type="submission" date="2017-09" db="EMBL/GenBank/DDBJ databases">
        <title>Depth-based differentiation of microbial function through sediment-hosted aquifers and enrichment of novel symbionts in the deep terrestrial subsurface.</title>
        <authorList>
            <person name="Probst A.J."/>
            <person name="Ladd B."/>
            <person name="Jarett J.K."/>
            <person name="Geller-Mcgrath D.E."/>
            <person name="Sieber C.M.K."/>
            <person name="Emerson J.B."/>
            <person name="Anantharaman K."/>
            <person name="Thomas B.C."/>
            <person name="Malmstrom R."/>
            <person name="Stieglmeier M."/>
            <person name="Klingl A."/>
            <person name="Woyke T."/>
            <person name="Ryan C.M."/>
            <person name="Banfield J.F."/>
        </authorList>
    </citation>
    <scope>NUCLEOTIDE SEQUENCE [LARGE SCALE GENOMIC DNA]</scope>
</reference>
<dbReference type="AlphaFoldDB" id="A0A2M7APD7"/>
<accession>A0A2M7APD7</accession>
<dbReference type="Proteomes" id="UP000229916">
    <property type="component" value="Unassembled WGS sequence"/>
</dbReference>
<evidence type="ECO:0000313" key="2">
    <source>
        <dbReference type="EMBL" id="PIU69224.1"/>
    </source>
</evidence>
<keyword evidence="1" id="KW-0812">Transmembrane</keyword>
<dbReference type="EMBL" id="PEWD01000017">
    <property type="protein sequence ID" value="PIU69224.1"/>
    <property type="molecule type" value="Genomic_DNA"/>
</dbReference>
<evidence type="ECO:0000313" key="3">
    <source>
        <dbReference type="Proteomes" id="UP000229916"/>
    </source>
</evidence>
<keyword evidence="1" id="KW-0472">Membrane</keyword>
<gene>
    <name evidence="2" type="ORF">COS81_00895</name>
</gene>
<feature type="transmembrane region" description="Helical" evidence="1">
    <location>
        <begin position="21"/>
        <end position="39"/>
    </location>
</feature>
<comment type="caution">
    <text evidence="2">The sequence shown here is derived from an EMBL/GenBank/DDBJ whole genome shotgun (WGS) entry which is preliminary data.</text>
</comment>
<sequence length="154" mass="17565">MELRFLKEVKKQIKMKKFLPFIVGVVLIVALGVGGYFLFTKVISPAKIDSSKHQAVFLSNGQVYFGKVKNIGKQYAELSNIYYLILKQPLQQQTTTDTTTEKQTPEYTLIKLGQELHGPIDKMIINRDHILFIENLKDDGKVAKAISDYQNTQK</sequence>
<evidence type="ECO:0000256" key="1">
    <source>
        <dbReference type="SAM" id="Phobius"/>
    </source>
</evidence>